<protein>
    <recommendedName>
        <fullName evidence="5">F-box domain-containing protein</fullName>
    </recommendedName>
</protein>
<dbReference type="Proteomes" id="UP000828251">
    <property type="component" value="Unassembled WGS sequence"/>
</dbReference>
<dbReference type="PANTHER" id="PTHR31672">
    <property type="entry name" value="BNACNNG10540D PROTEIN"/>
    <property type="match status" value="1"/>
</dbReference>
<dbReference type="AlphaFoldDB" id="A0A9D3UHT5"/>
<dbReference type="Pfam" id="PF07734">
    <property type="entry name" value="FBA_1"/>
    <property type="match status" value="1"/>
</dbReference>
<dbReference type="PANTHER" id="PTHR31672:SF10">
    <property type="entry name" value="F-BOX DOMAIN-CONTAINING PROTEIN"/>
    <property type="match status" value="1"/>
</dbReference>
<comment type="caution">
    <text evidence="3">The sequence shown here is derived from an EMBL/GenBank/DDBJ whole genome shotgun (WGS) entry which is preliminary data.</text>
</comment>
<dbReference type="InterPro" id="IPR017451">
    <property type="entry name" value="F-box-assoc_interact_dom"/>
</dbReference>
<dbReference type="CDD" id="cd22157">
    <property type="entry name" value="F-box_AtFBW1-like"/>
    <property type="match status" value="1"/>
</dbReference>
<dbReference type="InterPro" id="IPR011043">
    <property type="entry name" value="Gal_Oxase/kelch_b-propeller"/>
</dbReference>
<keyword evidence="4" id="KW-1185">Reference proteome</keyword>
<name>A0A9D3UHT5_9ROSI</name>
<dbReference type="Pfam" id="PF00646">
    <property type="entry name" value="F-box"/>
    <property type="match status" value="1"/>
</dbReference>
<dbReference type="NCBIfam" id="TIGR01640">
    <property type="entry name" value="F_box_assoc_1"/>
    <property type="match status" value="1"/>
</dbReference>
<accession>A0A9D3UHT5</accession>
<organism evidence="3 4">
    <name type="scientific">Gossypium stocksii</name>
    <dbReference type="NCBI Taxonomy" id="47602"/>
    <lineage>
        <taxon>Eukaryota</taxon>
        <taxon>Viridiplantae</taxon>
        <taxon>Streptophyta</taxon>
        <taxon>Embryophyta</taxon>
        <taxon>Tracheophyta</taxon>
        <taxon>Spermatophyta</taxon>
        <taxon>Magnoliopsida</taxon>
        <taxon>eudicotyledons</taxon>
        <taxon>Gunneridae</taxon>
        <taxon>Pentapetalae</taxon>
        <taxon>rosids</taxon>
        <taxon>malvids</taxon>
        <taxon>Malvales</taxon>
        <taxon>Malvaceae</taxon>
        <taxon>Malvoideae</taxon>
        <taxon>Gossypium</taxon>
    </lineage>
</organism>
<dbReference type="Gene3D" id="1.20.1280.50">
    <property type="match status" value="1"/>
</dbReference>
<dbReference type="InterPro" id="IPR006527">
    <property type="entry name" value="F-box-assoc_dom_typ1"/>
</dbReference>
<reference evidence="3 4" key="1">
    <citation type="journal article" date="2021" name="Plant Biotechnol. J.">
        <title>Multi-omics assisted identification of the key and species-specific regulatory components of drought-tolerant mechanisms in Gossypium stocksii.</title>
        <authorList>
            <person name="Yu D."/>
            <person name="Ke L."/>
            <person name="Zhang D."/>
            <person name="Wu Y."/>
            <person name="Sun Y."/>
            <person name="Mei J."/>
            <person name="Sun J."/>
            <person name="Sun Y."/>
        </authorList>
    </citation>
    <scope>NUCLEOTIDE SEQUENCE [LARGE SCALE GENOMIC DNA]</scope>
    <source>
        <strain evidence="4">cv. E1</strain>
        <tissue evidence="3">Leaf</tissue>
    </source>
</reference>
<feature type="domain" description="F-box" evidence="1">
    <location>
        <begin position="7"/>
        <end position="43"/>
    </location>
</feature>
<evidence type="ECO:0000313" key="4">
    <source>
        <dbReference type="Proteomes" id="UP000828251"/>
    </source>
</evidence>
<evidence type="ECO:0008006" key="5">
    <source>
        <dbReference type="Google" id="ProtNLM"/>
    </source>
</evidence>
<proteinExistence type="predicted"/>
<dbReference type="InterPro" id="IPR050796">
    <property type="entry name" value="SCF_F-box_component"/>
</dbReference>
<gene>
    <name evidence="3" type="ORF">J1N35_036304</name>
</gene>
<dbReference type="InterPro" id="IPR036047">
    <property type="entry name" value="F-box-like_dom_sf"/>
</dbReference>
<evidence type="ECO:0000313" key="3">
    <source>
        <dbReference type="EMBL" id="KAH1045520.1"/>
    </source>
</evidence>
<sequence>MPRFEVPEALVMEILCKLPVKSLIRFNCVCKYWCSSFHTPRFISKHYHNNLKNNNLNPVLQRFDANANVPYFSQLSVEKDEKFLVKQNIRFPFFMHDTAYVWVARHGLFCLHSPCMDDTEVAIWNPSTREFKILPPSSVQRPIYPGLTCDSVHFDCGAFEFDSKTDDYKFIRFVTLSFVDSECETSSGDGMSQVELYSLKCDSWKEIPSPNYRPFDLCLGNNYLDGIFYWQTTMGNTPYEKKMILSFDMANEKFSVSPIPEFVGFYPQNDILEILVFNGSLGVIAYTVERIDMSFDLWVMNGEVWTKKFSIESIPGVVRPLGFWKNGEMFLLNTNYEVVLFDPSTQELKVLGINTYLDHHREYVSLFFYVESLIPINGIKEH</sequence>
<dbReference type="EMBL" id="JAIQCV010000011">
    <property type="protein sequence ID" value="KAH1045520.1"/>
    <property type="molecule type" value="Genomic_DNA"/>
</dbReference>
<dbReference type="OrthoDB" id="930293at2759"/>
<evidence type="ECO:0000259" key="1">
    <source>
        <dbReference type="Pfam" id="PF00646"/>
    </source>
</evidence>
<feature type="domain" description="F-box associated beta-propeller type 1" evidence="2">
    <location>
        <begin position="107"/>
        <end position="376"/>
    </location>
</feature>
<evidence type="ECO:0000259" key="2">
    <source>
        <dbReference type="Pfam" id="PF07734"/>
    </source>
</evidence>
<dbReference type="SUPFAM" id="SSF81383">
    <property type="entry name" value="F-box domain"/>
    <property type="match status" value="1"/>
</dbReference>
<dbReference type="SUPFAM" id="SSF50965">
    <property type="entry name" value="Galactose oxidase, central domain"/>
    <property type="match status" value="1"/>
</dbReference>
<dbReference type="InterPro" id="IPR001810">
    <property type="entry name" value="F-box_dom"/>
</dbReference>